<dbReference type="Pfam" id="PF01725">
    <property type="entry name" value="Ham1p_like"/>
    <property type="match status" value="1"/>
</dbReference>
<dbReference type="GO" id="GO:0036222">
    <property type="term" value="F:XTP diphosphatase activity"/>
    <property type="evidence" value="ECO:0007669"/>
    <property type="project" value="UniProtKB-UniRule"/>
</dbReference>
<proteinExistence type="inferred from homology"/>
<feature type="binding site" evidence="10">
    <location>
        <position position="69"/>
    </location>
    <ligand>
        <name>Mg(2+)</name>
        <dbReference type="ChEBI" id="CHEBI:18420"/>
    </ligand>
</feature>
<evidence type="ECO:0000313" key="13">
    <source>
        <dbReference type="Proteomes" id="UP000242310"/>
    </source>
</evidence>
<dbReference type="GO" id="GO:0017111">
    <property type="term" value="F:ribonucleoside triphosphate phosphatase activity"/>
    <property type="evidence" value="ECO:0007669"/>
    <property type="project" value="InterPro"/>
</dbReference>
<feature type="binding site" evidence="10">
    <location>
        <position position="175"/>
    </location>
    <ligand>
        <name>substrate</name>
    </ligand>
</feature>
<protein>
    <recommendedName>
        <fullName evidence="10">dITP/XTP pyrophosphatase</fullName>
        <ecNumber evidence="10">3.6.1.66</ecNumber>
    </recommendedName>
    <alternativeName>
        <fullName evidence="10">Non-canonical purine NTP pyrophosphatase</fullName>
    </alternativeName>
    <alternativeName>
        <fullName evidence="10">Non-standard purine NTP pyrophosphatase</fullName>
    </alternativeName>
    <alternativeName>
        <fullName evidence="10">Nucleoside-triphosphate diphosphatase</fullName>
    </alternativeName>
    <alternativeName>
        <fullName evidence="10">Nucleoside-triphosphate pyrophosphatase</fullName>
        <shortName evidence="10">NTPase</shortName>
    </alternativeName>
</protein>
<dbReference type="GO" id="GO:0005829">
    <property type="term" value="C:cytosol"/>
    <property type="evidence" value="ECO:0007669"/>
    <property type="project" value="TreeGrafter"/>
</dbReference>
<dbReference type="InterPro" id="IPR002637">
    <property type="entry name" value="RdgB/HAM1"/>
</dbReference>
<dbReference type="GO" id="GO:0046872">
    <property type="term" value="F:metal ion binding"/>
    <property type="evidence" value="ECO:0007669"/>
    <property type="project" value="UniProtKB-KW"/>
</dbReference>
<organism evidence="12 13">
    <name type="scientific">Salsuginibacillus halophilus</name>
    <dbReference type="NCBI Taxonomy" id="517424"/>
    <lineage>
        <taxon>Bacteria</taxon>
        <taxon>Bacillati</taxon>
        <taxon>Bacillota</taxon>
        <taxon>Bacilli</taxon>
        <taxon>Bacillales</taxon>
        <taxon>Bacillaceae</taxon>
        <taxon>Salsuginibacillus</taxon>
    </lineage>
</organism>
<dbReference type="EC" id="3.6.1.66" evidence="10"/>
<feature type="active site" description="Proton acceptor" evidence="10">
    <location>
        <position position="69"/>
    </location>
</feature>
<comment type="cofactor">
    <cofactor evidence="10">
        <name>Mg(2+)</name>
        <dbReference type="ChEBI" id="CHEBI:18420"/>
    </cofactor>
    <text evidence="10">Binds 1 Mg(2+) ion per subunit.</text>
</comment>
<dbReference type="AlphaFoldDB" id="A0A2P8HCQ8"/>
<dbReference type="GO" id="GO:0036220">
    <property type="term" value="F:ITP diphosphatase activity"/>
    <property type="evidence" value="ECO:0007669"/>
    <property type="project" value="UniProtKB-UniRule"/>
</dbReference>
<dbReference type="OrthoDB" id="9807456at2"/>
<comment type="caution">
    <text evidence="12">The sequence shown here is derived from an EMBL/GenBank/DDBJ whole genome shotgun (WGS) entry which is preliminary data.</text>
</comment>
<dbReference type="Proteomes" id="UP000242310">
    <property type="component" value="Unassembled WGS sequence"/>
</dbReference>
<dbReference type="FunFam" id="3.90.950.10:FF:000001">
    <property type="entry name" value="dITP/XTP pyrophosphatase"/>
    <property type="match status" value="1"/>
</dbReference>
<dbReference type="Gene3D" id="3.90.950.10">
    <property type="match status" value="1"/>
</dbReference>
<dbReference type="HAMAP" id="MF_01405">
    <property type="entry name" value="Non_canon_purine_NTPase"/>
    <property type="match status" value="1"/>
</dbReference>
<comment type="function">
    <text evidence="10">Pyrophosphatase that catalyzes the hydrolysis of nucleoside triphosphates to their monophosphate derivatives, with a high preference for the non-canonical purine nucleotides XTP (xanthosine triphosphate), dITP (deoxyinosine triphosphate) and ITP. Seems to function as a house-cleaning enzyme that removes non-canonical purine nucleotides from the nucleotide pool, thus preventing their incorporation into DNA/RNA and avoiding chromosomal lesions.</text>
</comment>
<feature type="binding site" evidence="10">
    <location>
        <begin position="8"/>
        <end position="13"/>
    </location>
    <ligand>
        <name>substrate</name>
    </ligand>
</feature>
<keyword evidence="3 10" id="KW-0479">Metal-binding</keyword>
<name>A0A2P8HCQ8_9BACI</name>
<comment type="catalytic activity">
    <reaction evidence="10">
        <text>ITP + H2O = IMP + diphosphate + H(+)</text>
        <dbReference type="Rhea" id="RHEA:29399"/>
        <dbReference type="ChEBI" id="CHEBI:15377"/>
        <dbReference type="ChEBI" id="CHEBI:15378"/>
        <dbReference type="ChEBI" id="CHEBI:33019"/>
        <dbReference type="ChEBI" id="CHEBI:58053"/>
        <dbReference type="ChEBI" id="CHEBI:61402"/>
        <dbReference type="EC" id="3.6.1.66"/>
    </reaction>
</comment>
<keyword evidence="7 10" id="KW-0546">Nucleotide metabolism</keyword>
<evidence type="ECO:0000313" key="12">
    <source>
        <dbReference type="EMBL" id="PSL44017.1"/>
    </source>
</evidence>
<evidence type="ECO:0000256" key="9">
    <source>
        <dbReference type="ARBA" id="ARBA00052017"/>
    </source>
</evidence>
<dbReference type="NCBIfam" id="NF011397">
    <property type="entry name" value="PRK14822.1"/>
    <property type="match status" value="1"/>
</dbReference>
<keyword evidence="6 10" id="KW-0460">Magnesium</keyword>
<dbReference type="SUPFAM" id="SSF52972">
    <property type="entry name" value="ITPase-like"/>
    <property type="match status" value="1"/>
</dbReference>
<dbReference type="EMBL" id="PYAV01000009">
    <property type="protein sequence ID" value="PSL44017.1"/>
    <property type="molecule type" value="Genomic_DNA"/>
</dbReference>
<keyword evidence="5 10" id="KW-0378">Hydrolase</keyword>
<accession>A0A2P8HCQ8</accession>
<evidence type="ECO:0000256" key="1">
    <source>
        <dbReference type="ARBA" id="ARBA00008023"/>
    </source>
</evidence>
<sequence>MRQVLIATNNEGKAAEFREMLQDRAEVLTLKDVPAAPEAEETGATFQENAAIKAEAAAQALNMPVIADDSGLEVDALDGAPGVYSARFAGPQKDDRANNDLLLEKLQGLPQKERTARFVCVLAVARPEKETLTVKGTIEGVIAMEPQGTNGFGYDPLMYLPELGCTMAELSSVEKNAQSHRHEALKQLLHVWNEIFQEGE</sequence>
<feature type="binding site" evidence="10">
    <location>
        <position position="70"/>
    </location>
    <ligand>
        <name>substrate</name>
    </ligand>
</feature>
<evidence type="ECO:0000256" key="10">
    <source>
        <dbReference type="HAMAP-Rule" id="MF_01405"/>
    </source>
</evidence>
<comment type="catalytic activity">
    <reaction evidence="8 10">
        <text>dITP + H2O = dIMP + diphosphate + H(+)</text>
        <dbReference type="Rhea" id="RHEA:28342"/>
        <dbReference type="ChEBI" id="CHEBI:15377"/>
        <dbReference type="ChEBI" id="CHEBI:15378"/>
        <dbReference type="ChEBI" id="CHEBI:33019"/>
        <dbReference type="ChEBI" id="CHEBI:61194"/>
        <dbReference type="ChEBI" id="CHEBI:61382"/>
        <dbReference type="EC" id="3.6.1.66"/>
    </reaction>
</comment>
<evidence type="ECO:0000256" key="7">
    <source>
        <dbReference type="ARBA" id="ARBA00023080"/>
    </source>
</evidence>
<dbReference type="InterPro" id="IPR029001">
    <property type="entry name" value="ITPase-like_fam"/>
</dbReference>
<evidence type="ECO:0000256" key="5">
    <source>
        <dbReference type="ARBA" id="ARBA00022801"/>
    </source>
</evidence>
<comment type="similarity">
    <text evidence="1 10 11">Belongs to the HAM1 NTPase family.</text>
</comment>
<dbReference type="PANTHER" id="PTHR11067:SF9">
    <property type="entry name" value="INOSINE TRIPHOSPHATE PYROPHOSPHATASE"/>
    <property type="match status" value="1"/>
</dbReference>
<evidence type="ECO:0000256" key="4">
    <source>
        <dbReference type="ARBA" id="ARBA00022741"/>
    </source>
</evidence>
<keyword evidence="13" id="KW-1185">Reference proteome</keyword>
<dbReference type="InterPro" id="IPR020922">
    <property type="entry name" value="dITP/XTP_pyrophosphatase"/>
</dbReference>
<evidence type="ECO:0000256" key="3">
    <source>
        <dbReference type="ARBA" id="ARBA00022723"/>
    </source>
</evidence>
<dbReference type="GO" id="GO:0000166">
    <property type="term" value="F:nucleotide binding"/>
    <property type="evidence" value="ECO:0007669"/>
    <property type="project" value="UniProtKB-KW"/>
</dbReference>
<evidence type="ECO:0000256" key="2">
    <source>
        <dbReference type="ARBA" id="ARBA00011738"/>
    </source>
</evidence>
<comment type="subunit">
    <text evidence="2 10">Homodimer.</text>
</comment>
<evidence type="ECO:0000256" key="11">
    <source>
        <dbReference type="RuleBase" id="RU003781"/>
    </source>
</evidence>
<dbReference type="NCBIfam" id="TIGR00042">
    <property type="entry name" value="RdgB/HAM1 family non-canonical purine NTP pyrophosphatase"/>
    <property type="match status" value="1"/>
</dbReference>
<evidence type="ECO:0000256" key="6">
    <source>
        <dbReference type="ARBA" id="ARBA00022842"/>
    </source>
</evidence>
<feature type="binding site" evidence="10">
    <location>
        <position position="40"/>
    </location>
    <ligand>
        <name>Mg(2+)</name>
        <dbReference type="ChEBI" id="CHEBI:18420"/>
    </ligand>
</feature>
<keyword evidence="4 10" id="KW-0547">Nucleotide-binding</keyword>
<dbReference type="PANTHER" id="PTHR11067">
    <property type="entry name" value="INOSINE TRIPHOSPHATE PYROPHOSPHATASE/HAM1 PROTEIN"/>
    <property type="match status" value="1"/>
</dbReference>
<gene>
    <name evidence="12" type="ORF">B0H94_10976</name>
</gene>
<dbReference type="GO" id="GO:0009117">
    <property type="term" value="P:nucleotide metabolic process"/>
    <property type="evidence" value="ECO:0007669"/>
    <property type="project" value="UniProtKB-KW"/>
</dbReference>
<feature type="binding site" evidence="10">
    <location>
        <begin position="180"/>
        <end position="181"/>
    </location>
    <ligand>
        <name>substrate</name>
    </ligand>
</feature>
<dbReference type="GO" id="GO:0035870">
    <property type="term" value="F:dITP diphosphatase activity"/>
    <property type="evidence" value="ECO:0007669"/>
    <property type="project" value="UniProtKB-UniRule"/>
</dbReference>
<evidence type="ECO:0000256" key="8">
    <source>
        <dbReference type="ARBA" id="ARBA00051875"/>
    </source>
</evidence>
<reference evidence="12 13" key="1">
    <citation type="submission" date="2018-03" db="EMBL/GenBank/DDBJ databases">
        <title>Genomic Encyclopedia of Type Strains, Phase III (KMG-III): the genomes of soil and plant-associated and newly described type strains.</title>
        <authorList>
            <person name="Whitman W."/>
        </authorList>
    </citation>
    <scope>NUCLEOTIDE SEQUENCE [LARGE SCALE GENOMIC DNA]</scope>
    <source>
        <strain evidence="12 13">CGMCC 1.07653</strain>
    </source>
</reference>
<dbReference type="CDD" id="cd00515">
    <property type="entry name" value="HAM1"/>
    <property type="match status" value="1"/>
</dbReference>
<comment type="catalytic activity">
    <reaction evidence="9 10">
        <text>XTP + H2O = XMP + diphosphate + H(+)</text>
        <dbReference type="Rhea" id="RHEA:28610"/>
        <dbReference type="ChEBI" id="CHEBI:15377"/>
        <dbReference type="ChEBI" id="CHEBI:15378"/>
        <dbReference type="ChEBI" id="CHEBI:33019"/>
        <dbReference type="ChEBI" id="CHEBI:57464"/>
        <dbReference type="ChEBI" id="CHEBI:61314"/>
        <dbReference type="EC" id="3.6.1.66"/>
    </reaction>
</comment>
<feature type="binding site" evidence="10">
    <location>
        <begin position="152"/>
        <end position="155"/>
    </location>
    <ligand>
        <name>substrate</name>
    </ligand>
</feature>
<dbReference type="RefSeq" id="WP_106589121.1">
    <property type="nucleotide sequence ID" value="NZ_PYAV01000009.1"/>
</dbReference>
<dbReference type="GO" id="GO:0009146">
    <property type="term" value="P:purine nucleoside triphosphate catabolic process"/>
    <property type="evidence" value="ECO:0007669"/>
    <property type="project" value="UniProtKB-UniRule"/>
</dbReference>